<feature type="region of interest" description="Disordered" evidence="6">
    <location>
        <begin position="361"/>
        <end position="389"/>
    </location>
</feature>
<keyword evidence="9" id="KW-1185">Reference proteome</keyword>
<comment type="subcellular location">
    <subcellularLocation>
        <location evidence="1">Cell membrane</location>
        <topology evidence="1">Multi-pass membrane protein</topology>
    </subcellularLocation>
</comment>
<sequence>MTSSAQQPEGATVPRADVAVRGKRGRFRRWRVVAALVLAGLLIVQGVVLWPTFSDSVRAIRELHIGWFAACIAAIALSMTGFGGVQRVLLHAGGVEVSQRRSEAVLYASTSMTLTLPAGQVFSAAFTYRQTRRWGATHVVATWQLAMAGVIATATLAIVGTIGAIAVGNSISPVTLSMSLLGMLVLVLVLRIAQRNPQRLESVGRWGVGLVNRARRRPPRQDIDRVRAVLDQIEAVRLRPGDAARTFWWSIVHRSTDVACLWFACLAVGADPRLAGVIIAFTASKAVASVPLAPGGIGTVDATLVVALTVSAGLPASQALAAVFVYRLVTLVLLNIAGWIVFLLVFRSGRAGDARAVAGGGHSSAQPGAVGASELPGTVARHPHDREGA</sequence>
<proteinExistence type="predicted"/>
<dbReference type="PANTHER" id="PTHR39087:SF2">
    <property type="entry name" value="UPF0104 MEMBRANE PROTEIN MJ1595"/>
    <property type="match status" value="1"/>
</dbReference>
<dbReference type="InterPro" id="IPR022791">
    <property type="entry name" value="L-PG_synthase/AglD"/>
</dbReference>
<dbReference type="GO" id="GO:0005886">
    <property type="term" value="C:plasma membrane"/>
    <property type="evidence" value="ECO:0007669"/>
    <property type="project" value="UniProtKB-SubCell"/>
</dbReference>
<evidence type="ECO:0000256" key="1">
    <source>
        <dbReference type="ARBA" id="ARBA00004651"/>
    </source>
</evidence>
<dbReference type="RefSeq" id="WP_192039949.1">
    <property type="nucleotide sequence ID" value="NZ_JACYWE010000008.1"/>
</dbReference>
<feature type="transmembrane region" description="Helical" evidence="7">
    <location>
        <begin position="65"/>
        <end position="85"/>
    </location>
</feature>
<evidence type="ECO:0000256" key="4">
    <source>
        <dbReference type="ARBA" id="ARBA00022989"/>
    </source>
</evidence>
<protein>
    <submittedName>
        <fullName evidence="8">UPF0104 family protein</fullName>
    </submittedName>
</protein>
<keyword evidence="2" id="KW-1003">Cell membrane</keyword>
<evidence type="ECO:0000313" key="8">
    <source>
        <dbReference type="EMBL" id="MBD8507496.1"/>
    </source>
</evidence>
<gene>
    <name evidence="8" type="ORF">HT102_13490</name>
</gene>
<dbReference type="AlphaFoldDB" id="A0A927JED8"/>
<keyword evidence="3 7" id="KW-0812">Transmembrane</keyword>
<keyword evidence="5 7" id="KW-0472">Membrane</keyword>
<dbReference type="PANTHER" id="PTHR39087">
    <property type="entry name" value="UPF0104 MEMBRANE PROTEIN MJ1595"/>
    <property type="match status" value="1"/>
</dbReference>
<name>A0A927JED8_9ACTN</name>
<evidence type="ECO:0000256" key="5">
    <source>
        <dbReference type="ARBA" id="ARBA00023136"/>
    </source>
</evidence>
<evidence type="ECO:0000256" key="6">
    <source>
        <dbReference type="SAM" id="MobiDB-lite"/>
    </source>
</evidence>
<evidence type="ECO:0000256" key="2">
    <source>
        <dbReference type="ARBA" id="ARBA00022475"/>
    </source>
</evidence>
<organism evidence="8 9">
    <name type="scientific">Lolliginicoccus lacisalsi</name>
    <dbReference type="NCBI Taxonomy" id="2742202"/>
    <lineage>
        <taxon>Bacteria</taxon>
        <taxon>Bacillati</taxon>
        <taxon>Actinomycetota</taxon>
        <taxon>Actinomycetes</taxon>
        <taxon>Mycobacteriales</taxon>
        <taxon>Hoyosellaceae</taxon>
        <taxon>Lolliginicoccus</taxon>
    </lineage>
</organism>
<evidence type="ECO:0000313" key="9">
    <source>
        <dbReference type="Proteomes" id="UP000642993"/>
    </source>
</evidence>
<evidence type="ECO:0000256" key="3">
    <source>
        <dbReference type="ARBA" id="ARBA00022692"/>
    </source>
</evidence>
<accession>A0A927JED8</accession>
<feature type="transmembrane region" description="Helical" evidence="7">
    <location>
        <begin position="146"/>
        <end position="167"/>
    </location>
</feature>
<keyword evidence="4 7" id="KW-1133">Transmembrane helix</keyword>
<reference evidence="8" key="1">
    <citation type="submission" date="2020-09" db="EMBL/GenBank/DDBJ databases">
        <title>Hoyosella lacisalsi sp. nov., a halotolerant actinobacterium isolated from soil of Lake Gudzhirganskoe.</title>
        <authorList>
            <person name="Yang Q."/>
            <person name="Guo P.Y."/>
            <person name="Liu S.W."/>
            <person name="Li F.N."/>
            <person name="Sun C.H."/>
        </authorList>
    </citation>
    <scope>NUCLEOTIDE SEQUENCE</scope>
    <source>
        <strain evidence="8">G463</strain>
    </source>
</reference>
<feature type="transmembrane region" description="Helical" evidence="7">
    <location>
        <begin position="324"/>
        <end position="346"/>
    </location>
</feature>
<dbReference type="EMBL" id="JACYWE010000008">
    <property type="protein sequence ID" value="MBD8507496.1"/>
    <property type="molecule type" value="Genomic_DNA"/>
</dbReference>
<comment type="caution">
    <text evidence="8">The sequence shown here is derived from an EMBL/GenBank/DDBJ whole genome shotgun (WGS) entry which is preliminary data.</text>
</comment>
<dbReference type="NCBIfam" id="TIGR00374">
    <property type="entry name" value="flippase-like domain"/>
    <property type="match status" value="1"/>
</dbReference>
<evidence type="ECO:0000256" key="7">
    <source>
        <dbReference type="SAM" id="Phobius"/>
    </source>
</evidence>
<dbReference type="Pfam" id="PF03706">
    <property type="entry name" value="LPG_synthase_TM"/>
    <property type="match status" value="1"/>
</dbReference>
<feature type="transmembrane region" description="Helical" evidence="7">
    <location>
        <begin position="32"/>
        <end position="53"/>
    </location>
</feature>
<feature type="transmembrane region" description="Helical" evidence="7">
    <location>
        <begin position="174"/>
        <end position="193"/>
    </location>
</feature>
<dbReference type="Proteomes" id="UP000642993">
    <property type="component" value="Unassembled WGS sequence"/>
</dbReference>